<gene>
    <name evidence="2" type="ORF">BT63DRAFT_372259</name>
</gene>
<evidence type="ECO:0000313" key="2">
    <source>
        <dbReference type="EMBL" id="KAF2670366.1"/>
    </source>
</evidence>
<keyword evidence="3" id="KW-1185">Reference proteome</keyword>
<organism evidence="2 3">
    <name type="scientific">Microthyrium microscopicum</name>
    <dbReference type="NCBI Taxonomy" id="703497"/>
    <lineage>
        <taxon>Eukaryota</taxon>
        <taxon>Fungi</taxon>
        <taxon>Dikarya</taxon>
        <taxon>Ascomycota</taxon>
        <taxon>Pezizomycotina</taxon>
        <taxon>Dothideomycetes</taxon>
        <taxon>Dothideomycetes incertae sedis</taxon>
        <taxon>Microthyriales</taxon>
        <taxon>Microthyriaceae</taxon>
        <taxon>Microthyrium</taxon>
    </lineage>
</organism>
<feature type="non-terminal residue" evidence="2">
    <location>
        <position position="1"/>
    </location>
</feature>
<evidence type="ECO:0000313" key="3">
    <source>
        <dbReference type="Proteomes" id="UP000799302"/>
    </source>
</evidence>
<dbReference type="Gene3D" id="3.40.1000.50">
    <property type="entry name" value="Repressor of RNA polymerase III transcription Maf1"/>
    <property type="match status" value="1"/>
</dbReference>
<dbReference type="PANTHER" id="PTHR22504">
    <property type="entry name" value="REPRESSOR OF RNA POLYMERASE III TRANSCRIPTION MAF1"/>
    <property type="match status" value="1"/>
</dbReference>
<dbReference type="InterPro" id="IPR015257">
    <property type="entry name" value="Maf1"/>
</dbReference>
<dbReference type="GO" id="GO:0005634">
    <property type="term" value="C:nucleus"/>
    <property type="evidence" value="ECO:0007669"/>
    <property type="project" value="TreeGrafter"/>
</dbReference>
<dbReference type="Proteomes" id="UP000799302">
    <property type="component" value="Unassembled WGS sequence"/>
</dbReference>
<proteinExistence type="predicted"/>
<feature type="compositionally biased region" description="Basic and acidic residues" evidence="1">
    <location>
        <begin position="233"/>
        <end position="245"/>
    </location>
</feature>
<dbReference type="EMBL" id="MU004234">
    <property type="protein sequence ID" value="KAF2670366.1"/>
    <property type="molecule type" value="Genomic_DNA"/>
</dbReference>
<dbReference type="Pfam" id="PF09174">
    <property type="entry name" value="Maf1"/>
    <property type="match status" value="1"/>
</dbReference>
<feature type="region of interest" description="Disordered" evidence="1">
    <location>
        <begin position="193"/>
        <end position="253"/>
    </location>
</feature>
<dbReference type="AlphaFoldDB" id="A0A6A6UFF5"/>
<protein>
    <submittedName>
        <fullName evidence="2">Maf1-domain-containing protein</fullName>
    </submittedName>
</protein>
<reference evidence="2" key="1">
    <citation type="journal article" date="2020" name="Stud. Mycol.">
        <title>101 Dothideomycetes genomes: a test case for predicting lifestyles and emergence of pathogens.</title>
        <authorList>
            <person name="Haridas S."/>
            <person name="Albert R."/>
            <person name="Binder M."/>
            <person name="Bloem J."/>
            <person name="Labutti K."/>
            <person name="Salamov A."/>
            <person name="Andreopoulos B."/>
            <person name="Baker S."/>
            <person name="Barry K."/>
            <person name="Bills G."/>
            <person name="Bluhm B."/>
            <person name="Cannon C."/>
            <person name="Castanera R."/>
            <person name="Culley D."/>
            <person name="Daum C."/>
            <person name="Ezra D."/>
            <person name="Gonzalez J."/>
            <person name="Henrissat B."/>
            <person name="Kuo A."/>
            <person name="Liang C."/>
            <person name="Lipzen A."/>
            <person name="Lutzoni F."/>
            <person name="Magnuson J."/>
            <person name="Mondo S."/>
            <person name="Nolan M."/>
            <person name="Ohm R."/>
            <person name="Pangilinan J."/>
            <person name="Park H.-J."/>
            <person name="Ramirez L."/>
            <person name="Alfaro M."/>
            <person name="Sun H."/>
            <person name="Tritt A."/>
            <person name="Yoshinaga Y."/>
            <person name="Zwiers L.-H."/>
            <person name="Turgeon B."/>
            <person name="Goodwin S."/>
            <person name="Spatafora J."/>
            <person name="Crous P."/>
            <person name="Grigoriev I."/>
        </authorList>
    </citation>
    <scope>NUCLEOTIDE SEQUENCE</scope>
    <source>
        <strain evidence="2">CBS 115976</strain>
    </source>
</reference>
<name>A0A6A6UFF5_9PEZI</name>
<dbReference type="GO" id="GO:0000994">
    <property type="term" value="F:RNA polymerase III core binding"/>
    <property type="evidence" value="ECO:0007669"/>
    <property type="project" value="TreeGrafter"/>
</dbReference>
<dbReference type="InterPro" id="IPR038564">
    <property type="entry name" value="Maf1_sf"/>
</dbReference>
<dbReference type="OrthoDB" id="277029at2759"/>
<feature type="region of interest" description="Disordered" evidence="1">
    <location>
        <begin position="141"/>
        <end position="162"/>
    </location>
</feature>
<dbReference type="PANTHER" id="PTHR22504:SF0">
    <property type="entry name" value="REPRESSOR OF RNA POLYMERASE III TRANSCRIPTION MAF1 HOMOLOG"/>
    <property type="match status" value="1"/>
</dbReference>
<accession>A0A6A6UFF5</accession>
<sequence>KSSNLSQSSPFGTLSQGSNRRTYSYMIATLNASHPDYDFSSVLRPSDFCHERRLNDVMSSVDSKVYSAHSARIPRGMWNYINDEMDLYDCEIYSYKPDENPFDDEEIALWSLHYFFFNKARKRVCYLYIRALSPTFPDIEDDDDDDLIAATPDSKKRHRQSADFSARKRARYWLGDRADALEDEWDEEEEVLGRYEGEESEEETTTWEAVQVKPREKRGRSLSSNLSTASAEEESRSKSRVRTTEEVAQTTQV</sequence>
<dbReference type="GO" id="GO:0016480">
    <property type="term" value="P:negative regulation of transcription by RNA polymerase III"/>
    <property type="evidence" value="ECO:0007669"/>
    <property type="project" value="InterPro"/>
</dbReference>
<evidence type="ECO:0000256" key="1">
    <source>
        <dbReference type="SAM" id="MobiDB-lite"/>
    </source>
</evidence>